<protein>
    <recommendedName>
        <fullName evidence="4">Major facilitator superfamily (MFS) profile domain-containing protein</fullName>
    </recommendedName>
</protein>
<dbReference type="GO" id="GO:0008028">
    <property type="term" value="F:monocarboxylic acid transmembrane transporter activity"/>
    <property type="evidence" value="ECO:0007669"/>
    <property type="project" value="TreeGrafter"/>
</dbReference>
<feature type="transmembrane region" description="Helical" evidence="3">
    <location>
        <begin position="819"/>
        <end position="841"/>
    </location>
</feature>
<feature type="compositionally biased region" description="Acidic residues" evidence="2">
    <location>
        <begin position="91"/>
        <end position="104"/>
    </location>
</feature>
<feature type="transmembrane region" description="Helical" evidence="3">
    <location>
        <begin position="247"/>
        <end position="266"/>
    </location>
</feature>
<name>A0A9P0NN20_APHGO</name>
<keyword evidence="3" id="KW-1133">Transmembrane helix</keyword>
<accession>A0A9P0NN20</accession>
<dbReference type="GO" id="GO:0016020">
    <property type="term" value="C:membrane"/>
    <property type="evidence" value="ECO:0007669"/>
    <property type="project" value="UniProtKB-SubCell"/>
</dbReference>
<evidence type="ECO:0000259" key="4">
    <source>
        <dbReference type="PROSITE" id="PS50850"/>
    </source>
</evidence>
<dbReference type="InterPro" id="IPR050327">
    <property type="entry name" value="Proton-linked_MCT"/>
</dbReference>
<dbReference type="PROSITE" id="PS50850">
    <property type="entry name" value="MFS"/>
    <property type="match status" value="1"/>
</dbReference>
<feature type="region of interest" description="Disordered" evidence="2">
    <location>
        <begin position="89"/>
        <end position="110"/>
    </location>
</feature>
<feature type="domain" description="Major facilitator superfamily (MFS) profile" evidence="4">
    <location>
        <begin position="719"/>
        <end position="926"/>
    </location>
</feature>
<feature type="region of interest" description="Disordered" evidence="2">
    <location>
        <begin position="470"/>
        <end position="549"/>
    </location>
</feature>
<dbReference type="SUPFAM" id="SSF103473">
    <property type="entry name" value="MFS general substrate transporter"/>
    <property type="match status" value="2"/>
</dbReference>
<gene>
    <name evidence="5" type="ORF">APHIGO_LOCUS11255</name>
</gene>
<dbReference type="CDD" id="cd17352">
    <property type="entry name" value="MFS_MCT_SLC16"/>
    <property type="match status" value="1"/>
</dbReference>
<feature type="transmembrane region" description="Helical" evidence="3">
    <location>
        <begin position="214"/>
        <end position="240"/>
    </location>
</feature>
<dbReference type="EMBL" id="OU899037">
    <property type="protein sequence ID" value="CAH1737812.1"/>
    <property type="molecule type" value="Genomic_DNA"/>
</dbReference>
<reference evidence="5" key="1">
    <citation type="submission" date="2022-02" db="EMBL/GenBank/DDBJ databases">
        <authorList>
            <person name="King R."/>
        </authorList>
    </citation>
    <scope>NUCLEOTIDE SEQUENCE</scope>
</reference>
<sequence length="926" mass="102759">MEADDNGRDPAAVAETETKAAATTATGKDDDDDNSGTSGGGEEYDEYLADFLKKLCQERVTANDQLLPCTAKRVSVQVESVPYGGVRYEGVDDNEADADDDDDTSTATITRKPKIPDGGWGWMVVFASLMICLISDGISFSFGLLYIEFLKEFQESKSKTAWIGSLFMAVPLILGPVGSALVDKFGCRKMTILGGIISGLGFIISSFADSIEMVFFTFGFLSGLGLCLCYVTAVVSIAYWFDKKRTLATGLGACGTGIGTFLYAPMTQYSIEEYGWRGTVLLLAGTFFNFCVCGALMRDPDWLIAEQKKPAVTCGHSTAVISKPWTDTEESIVDHCPVVAIENETAAAPAGKTTGFELMESDQDVDALMQYPGVEQYRRMVKEAQCAEYRLTGVTTTVRSPMADGVRRMPEDNAGFRSVINLPTYLKHNEKVPFEVLESLSTNKTLFNLILENYPNLLLCRSSSVNQVNNASASKDSSDAKTVNNKVGGLRSDTPPLVMKMKLKQSKKSNSMGSDGMSPLESQAISPPQTYTADNSPDRQPKPHPSMLKRQFSTTQSSYLKSLPYHRSSVMYKGAILNIQKSSMKASSCPDIYNNNSTLTVTSEPDSVSLFFSPETIYVFLLLDIRRHERMQNCNCNCKHVKLEFRFCTKNEKMYKSPTHTFLQMFRRHSFVKVINQLSNKRVNTVRRVRRKRSYFHPKSLKKEWYTEVKELFSGILDFSMFLELHFLFLSLSTILLFTWFIVPYFYLTDFVMAQGLSETDASTIISTIGATNTVGMILLGWAGDYPWMNVTKVYAICLVGCGICCAIMPLFISSFWSLIVIGALFGLFFASNFSFTPAILVELIPLDRFTTAYGLMLLCQGIGNLLGPPLAGWVSDLTGFWDLSFYLAGFWIVLSGVFIGLIPFTKNRLLWGAGQLEIERESVRS</sequence>
<evidence type="ECO:0000256" key="1">
    <source>
        <dbReference type="ARBA" id="ARBA00004141"/>
    </source>
</evidence>
<keyword evidence="6" id="KW-1185">Reference proteome</keyword>
<reference evidence="5" key="2">
    <citation type="submission" date="2022-10" db="EMBL/GenBank/DDBJ databases">
        <authorList>
            <consortium name="ENA_rothamsted_submissions"/>
            <consortium name="culmorum"/>
            <person name="King R."/>
        </authorList>
    </citation>
    <scope>NUCLEOTIDE SEQUENCE</scope>
</reference>
<feature type="transmembrane region" description="Helical" evidence="3">
    <location>
        <begin position="794"/>
        <end position="813"/>
    </location>
</feature>
<comment type="subcellular location">
    <subcellularLocation>
        <location evidence="1">Membrane</location>
        <topology evidence="1">Multi-pass membrane protein</topology>
    </subcellularLocation>
</comment>
<evidence type="ECO:0000313" key="5">
    <source>
        <dbReference type="EMBL" id="CAH1737812.1"/>
    </source>
</evidence>
<dbReference type="PANTHER" id="PTHR11360">
    <property type="entry name" value="MONOCARBOXYLATE TRANSPORTER"/>
    <property type="match status" value="1"/>
</dbReference>
<feature type="transmembrane region" description="Helical" evidence="3">
    <location>
        <begin position="884"/>
        <end position="905"/>
    </location>
</feature>
<feature type="transmembrane region" description="Helical" evidence="3">
    <location>
        <begin position="120"/>
        <end position="147"/>
    </location>
</feature>
<feature type="transmembrane region" description="Helical" evidence="3">
    <location>
        <begin position="159"/>
        <end position="178"/>
    </location>
</feature>
<proteinExistence type="predicted"/>
<dbReference type="Proteomes" id="UP001154329">
    <property type="component" value="Chromosome 4"/>
</dbReference>
<dbReference type="Gene3D" id="1.20.1250.20">
    <property type="entry name" value="MFS general substrate transporter like domains"/>
    <property type="match status" value="2"/>
</dbReference>
<feature type="region of interest" description="Disordered" evidence="2">
    <location>
        <begin position="1"/>
        <end position="42"/>
    </location>
</feature>
<dbReference type="Pfam" id="PF07690">
    <property type="entry name" value="MFS_1"/>
    <property type="match status" value="2"/>
</dbReference>
<evidence type="ECO:0000256" key="2">
    <source>
        <dbReference type="SAM" id="MobiDB-lite"/>
    </source>
</evidence>
<feature type="transmembrane region" description="Helical" evidence="3">
    <location>
        <begin position="727"/>
        <end position="747"/>
    </location>
</feature>
<keyword evidence="3" id="KW-0812">Transmembrane</keyword>
<feature type="transmembrane region" description="Helical" evidence="3">
    <location>
        <begin position="762"/>
        <end position="782"/>
    </location>
</feature>
<feature type="transmembrane region" description="Helical" evidence="3">
    <location>
        <begin position="853"/>
        <end position="872"/>
    </location>
</feature>
<keyword evidence="3" id="KW-0472">Membrane</keyword>
<organism evidence="5 6">
    <name type="scientific">Aphis gossypii</name>
    <name type="common">Cotton aphid</name>
    <dbReference type="NCBI Taxonomy" id="80765"/>
    <lineage>
        <taxon>Eukaryota</taxon>
        <taxon>Metazoa</taxon>
        <taxon>Ecdysozoa</taxon>
        <taxon>Arthropoda</taxon>
        <taxon>Hexapoda</taxon>
        <taxon>Insecta</taxon>
        <taxon>Pterygota</taxon>
        <taxon>Neoptera</taxon>
        <taxon>Paraneoptera</taxon>
        <taxon>Hemiptera</taxon>
        <taxon>Sternorrhyncha</taxon>
        <taxon>Aphidomorpha</taxon>
        <taxon>Aphidoidea</taxon>
        <taxon>Aphididae</taxon>
        <taxon>Aphidini</taxon>
        <taxon>Aphis</taxon>
        <taxon>Aphis</taxon>
    </lineage>
</organism>
<feature type="compositionally biased region" description="Polar residues" evidence="2">
    <location>
        <begin position="520"/>
        <end position="535"/>
    </location>
</feature>
<feature type="transmembrane region" description="Helical" evidence="3">
    <location>
        <begin position="278"/>
        <end position="297"/>
    </location>
</feature>
<dbReference type="InterPro" id="IPR020846">
    <property type="entry name" value="MFS_dom"/>
</dbReference>
<evidence type="ECO:0000256" key="3">
    <source>
        <dbReference type="SAM" id="Phobius"/>
    </source>
</evidence>
<dbReference type="AlphaFoldDB" id="A0A9P0NN20"/>
<dbReference type="InterPro" id="IPR011701">
    <property type="entry name" value="MFS"/>
</dbReference>
<dbReference type="InterPro" id="IPR036259">
    <property type="entry name" value="MFS_trans_sf"/>
</dbReference>
<dbReference type="PANTHER" id="PTHR11360:SF111">
    <property type="entry name" value="CHASKI, ISOFORM A"/>
    <property type="match status" value="1"/>
</dbReference>
<evidence type="ECO:0000313" key="6">
    <source>
        <dbReference type="Proteomes" id="UP001154329"/>
    </source>
</evidence>
<feature type="transmembrane region" description="Helical" evidence="3">
    <location>
        <begin position="190"/>
        <end position="208"/>
    </location>
</feature>